<dbReference type="STRING" id="579405.Dd703_3926"/>
<keyword evidence="6" id="KW-0812">Transmembrane</keyword>
<dbReference type="Pfam" id="PF00015">
    <property type="entry name" value="MCPsignal"/>
    <property type="match status" value="1"/>
</dbReference>
<evidence type="ECO:0000256" key="3">
    <source>
        <dbReference type="ARBA" id="ARBA00023224"/>
    </source>
</evidence>
<sequence length="665" mass="71318">MSNALTHYSAGATASISAANRKKLSTRALVLITTIFTIVCGFAVVLGFLIWQSSQQQKASVQQLLEQMSKTNAYAVQGQIDVALFTARNLVQSVTTLRSEGSPDRATAENLLKNALKNNPSLLSMSLAWEPDAFDGKDQQYAAQPDQDPKGRFVKYVDRDNAGNIAIHNLTDYETPGSGDYYLLPRKLQKEVVLEPYSYPYNGVNVLLTSIAVPIMINGKFYGSATADFSLETLQQMVGNFKPFNGTGYATLFSPSGAYLSHPDKTRITKKLEGNQPLMESITSGKAYNSEHFNSFTNTWMMNAYSPVNIGNTGTPWMLGITVPVDVVMANAIKQRNIALIMAVLSIVAVSLVISLVFTRKVLRPVGGEPVLAAEIALRVSQGDLTHAIPVQPGDTRSIFYAMAVMQQQLQEIAGQLLNSSESVSHGAAEISAGNVDLAARTEQQAAALEETAASMEQITATVKQNADNAHNATRLTHNAEQIAQRGDEIVSQVVNIMGGINESSRKISEITGIISSIAFQTNILALNAAVEAARAGEQGRGFAVVAGEVRNLAQRSADAVKDITTLISESASRVEQGVGLVENAGVTMRDMLAAVTSVKDIMEEIVAASDEQSRGISQVTQAVHEMDGVTQQNAALVQEATAAAASLEDQAGQLTRLVQVFRLS</sequence>
<dbReference type="AlphaFoldDB" id="C6C670"/>
<dbReference type="HOGENOM" id="CLU_000445_107_12_6"/>
<dbReference type="InterPro" id="IPR029151">
    <property type="entry name" value="Sensor-like_sf"/>
</dbReference>
<evidence type="ECO:0000256" key="6">
    <source>
        <dbReference type="SAM" id="Phobius"/>
    </source>
</evidence>
<dbReference type="Gene3D" id="1.10.287.950">
    <property type="entry name" value="Methyl-accepting chemotaxis protein"/>
    <property type="match status" value="1"/>
</dbReference>
<name>C6C670_MUSP7</name>
<evidence type="ECO:0000256" key="1">
    <source>
        <dbReference type="ARBA" id="ARBA00004370"/>
    </source>
</evidence>
<keyword evidence="2" id="KW-0145">Chemotaxis</keyword>
<dbReference type="PRINTS" id="PR00260">
    <property type="entry name" value="CHEMTRNSDUCR"/>
</dbReference>
<dbReference type="eggNOG" id="COG0840">
    <property type="taxonomic scope" value="Bacteria"/>
</dbReference>
<dbReference type="PROSITE" id="PS50111">
    <property type="entry name" value="CHEMOTAXIS_TRANSDUC_2"/>
    <property type="match status" value="1"/>
</dbReference>
<dbReference type="SUPFAM" id="SSF103190">
    <property type="entry name" value="Sensory domain-like"/>
    <property type="match status" value="1"/>
</dbReference>
<gene>
    <name evidence="8" type="ordered locus">Dd703_3926</name>
</gene>
<evidence type="ECO:0000256" key="5">
    <source>
        <dbReference type="PROSITE-ProRule" id="PRU00284"/>
    </source>
</evidence>
<evidence type="ECO:0000256" key="4">
    <source>
        <dbReference type="ARBA" id="ARBA00029447"/>
    </source>
</evidence>
<feature type="transmembrane region" description="Helical" evidence="6">
    <location>
        <begin position="28"/>
        <end position="51"/>
    </location>
</feature>
<keyword evidence="6" id="KW-0472">Membrane</keyword>
<dbReference type="KEGG" id="dda:Dd703_3926"/>
<dbReference type="SMART" id="SM00283">
    <property type="entry name" value="MA"/>
    <property type="match status" value="1"/>
</dbReference>
<comment type="similarity">
    <text evidence="4">Belongs to the methyl-accepting chemotaxis (MCP) protein family.</text>
</comment>
<protein>
    <submittedName>
        <fullName evidence="8">Methyl-accepting chemotaxis sensory transducer with Cache sensor</fullName>
    </submittedName>
</protein>
<dbReference type="InterPro" id="IPR051310">
    <property type="entry name" value="MCP_chemotaxis"/>
</dbReference>
<dbReference type="Gene3D" id="3.30.450.20">
    <property type="entry name" value="PAS domain"/>
    <property type="match status" value="2"/>
</dbReference>
<dbReference type="InterPro" id="IPR004089">
    <property type="entry name" value="MCPsignal_dom"/>
</dbReference>
<dbReference type="CDD" id="cd12912">
    <property type="entry name" value="PDC2_MCP_like"/>
    <property type="match status" value="1"/>
</dbReference>
<dbReference type="GO" id="GO:0007165">
    <property type="term" value="P:signal transduction"/>
    <property type="evidence" value="ECO:0007669"/>
    <property type="project" value="UniProtKB-KW"/>
</dbReference>
<keyword evidence="3 5" id="KW-0807">Transducer</keyword>
<evidence type="ECO:0000256" key="2">
    <source>
        <dbReference type="ARBA" id="ARBA00022500"/>
    </source>
</evidence>
<dbReference type="InterPro" id="IPR004090">
    <property type="entry name" value="Chemotax_Me-accpt_rcpt"/>
</dbReference>
<keyword evidence="9" id="KW-1185">Reference proteome</keyword>
<reference evidence="8" key="1">
    <citation type="submission" date="2009-06" db="EMBL/GenBank/DDBJ databases">
        <title>Complete sequence of Dickeya dadantii Ech703.</title>
        <authorList>
            <consortium name="US DOE Joint Genome Institute"/>
            <person name="Lucas S."/>
            <person name="Copeland A."/>
            <person name="Lapidus A."/>
            <person name="Glavina del Rio T."/>
            <person name="Dalin E."/>
            <person name="Tice H."/>
            <person name="Bruce D."/>
            <person name="Goodwin L."/>
            <person name="Pitluck S."/>
            <person name="Chertkov O."/>
            <person name="Brettin T."/>
            <person name="Detter J.C."/>
            <person name="Han C."/>
            <person name="Larimer F."/>
            <person name="Land M."/>
            <person name="Hauser L."/>
            <person name="Kyrpides N."/>
            <person name="Mikhailova N."/>
            <person name="Balakrishnan V."/>
            <person name="Glasner J."/>
            <person name="Perna N.T."/>
        </authorList>
    </citation>
    <scope>NUCLEOTIDE SEQUENCE [LARGE SCALE GENOMIC DNA]</scope>
    <source>
        <strain evidence="8">Ech703</strain>
    </source>
</reference>
<evidence type="ECO:0000313" key="8">
    <source>
        <dbReference type="EMBL" id="ACS87679.1"/>
    </source>
</evidence>
<organism evidence="8 9">
    <name type="scientific">Musicola paradisiaca (strain Ech703)</name>
    <name type="common">Dickeya paradisiaca</name>
    <name type="synonym">Dickeya dadantii</name>
    <dbReference type="NCBI Taxonomy" id="579405"/>
    <lineage>
        <taxon>Bacteria</taxon>
        <taxon>Pseudomonadati</taxon>
        <taxon>Pseudomonadota</taxon>
        <taxon>Gammaproteobacteria</taxon>
        <taxon>Enterobacterales</taxon>
        <taxon>Pectobacteriaceae</taxon>
        <taxon>Musicola</taxon>
    </lineage>
</organism>
<dbReference type="GO" id="GO:0005886">
    <property type="term" value="C:plasma membrane"/>
    <property type="evidence" value="ECO:0007669"/>
    <property type="project" value="TreeGrafter"/>
</dbReference>
<dbReference type="RefSeq" id="WP_015855571.1">
    <property type="nucleotide sequence ID" value="NC_012880.1"/>
</dbReference>
<evidence type="ECO:0000259" key="7">
    <source>
        <dbReference type="PROSITE" id="PS50111"/>
    </source>
</evidence>
<dbReference type="EMBL" id="CP001654">
    <property type="protein sequence ID" value="ACS87679.1"/>
    <property type="molecule type" value="Genomic_DNA"/>
</dbReference>
<feature type="transmembrane region" description="Helical" evidence="6">
    <location>
        <begin position="338"/>
        <end position="358"/>
    </location>
</feature>
<dbReference type="CDD" id="cd12913">
    <property type="entry name" value="PDC1_MCP_like"/>
    <property type="match status" value="1"/>
</dbReference>
<comment type="subcellular location">
    <subcellularLocation>
        <location evidence="1">Membrane</location>
    </subcellularLocation>
</comment>
<proteinExistence type="inferred from homology"/>
<keyword evidence="6" id="KW-1133">Transmembrane helix</keyword>
<dbReference type="GO" id="GO:0004888">
    <property type="term" value="F:transmembrane signaling receptor activity"/>
    <property type="evidence" value="ECO:0007669"/>
    <property type="project" value="InterPro"/>
</dbReference>
<dbReference type="PANTHER" id="PTHR43531">
    <property type="entry name" value="PROTEIN ICFG"/>
    <property type="match status" value="1"/>
</dbReference>
<evidence type="ECO:0000313" key="9">
    <source>
        <dbReference type="Proteomes" id="UP000002734"/>
    </source>
</evidence>
<dbReference type="CDD" id="cd11386">
    <property type="entry name" value="MCP_signal"/>
    <property type="match status" value="1"/>
</dbReference>
<dbReference type="Pfam" id="PF22673">
    <property type="entry name" value="MCP-like_PDC_1"/>
    <property type="match status" value="1"/>
</dbReference>
<dbReference type="Proteomes" id="UP000002734">
    <property type="component" value="Chromosome"/>
</dbReference>
<accession>C6C670</accession>
<dbReference type="SUPFAM" id="SSF58104">
    <property type="entry name" value="Methyl-accepting chemotaxis protein (MCP) signaling domain"/>
    <property type="match status" value="1"/>
</dbReference>
<dbReference type="GO" id="GO:0006935">
    <property type="term" value="P:chemotaxis"/>
    <property type="evidence" value="ECO:0007669"/>
    <property type="project" value="UniProtKB-KW"/>
</dbReference>
<dbReference type="FunFam" id="1.10.287.950:FF:000001">
    <property type="entry name" value="Methyl-accepting chemotaxis sensory transducer"/>
    <property type="match status" value="1"/>
</dbReference>
<dbReference type="PANTHER" id="PTHR43531:SF5">
    <property type="entry name" value="METHYL-ACCEPTING CHEMOTAXIS PROTEIN III"/>
    <property type="match status" value="1"/>
</dbReference>
<feature type="domain" description="Methyl-accepting transducer" evidence="7">
    <location>
        <begin position="420"/>
        <end position="649"/>
    </location>
</feature>